<comment type="subcellular location">
    <subcellularLocation>
        <location evidence="1">Cell membrane</location>
        <topology evidence="1">Single-pass type I membrane protein</topology>
    </subcellularLocation>
</comment>
<keyword evidence="11" id="KW-1185">Reference proteome</keyword>
<sequence length="312" mass="34974">MKFSDLIILSLSSNKFYGELPPEICHLKDLQIVNLANNSFFGTIPRCISNLTAMVAEDKLGEADIEYGQYFGEIVRESTMVTTKRNIYQYDKTLASVTSMDMSNNNLSGDIPISFTSLIGLRIYNFSKNHLTGRIPYGIGDMKVLESLDLSENQLSGKILVSTQLQSFSSSSFQGNELCGLPLFANCSLGGQNLDGDTEKDESDEDELDWFYIAMSIGFGLSFWGLHQTDSKCVPEEMLTMKKARESVEQQCKRNSSSNRQIAVGQFEQKTQCKRQNGRMTAMTSSIETEIQTIQFQENQPMQTKLTHLADT</sequence>
<dbReference type="eggNOG" id="KOG0619">
    <property type="taxonomic scope" value="Eukaryota"/>
</dbReference>
<keyword evidence="4" id="KW-0812">Transmembrane</keyword>
<dbReference type="PANTHER" id="PTHR48063">
    <property type="entry name" value="LRR RECEPTOR-LIKE KINASE"/>
    <property type="match status" value="1"/>
</dbReference>
<dbReference type="PANTHER" id="PTHR48063:SF98">
    <property type="entry name" value="LRR RECEPTOR-LIKE SERINE_THREONINE-PROTEIN KINASE FLS2"/>
    <property type="match status" value="1"/>
</dbReference>
<evidence type="ECO:0000256" key="1">
    <source>
        <dbReference type="ARBA" id="ARBA00004251"/>
    </source>
</evidence>
<dbReference type="STRING" id="4096.A0A1U7WGG1"/>
<evidence type="ECO:0000256" key="6">
    <source>
        <dbReference type="ARBA" id="ARBA00022737"/>
    </source>
</evidence>
<dbReference type="GO" id="GO:0051606">
    <property type="term" value="P:detection of stimulus"/>
    <property type="evidence" value="ECO:0007669"/>
    <property type="project" value="UniProtKB-ARBA"/>
</dbReference>
<evidence type="ECO:0000256" key="2">
    <source>
        <dbReference type="ARBA" id="ARBA00022475"/>
    </source>
</evidence>
<dbReference type="FunFam" id="3.80.10.10:FF:000470">
    <property type="entry name" value="LRR receptor-like serine/threonine-protein kinase RPK2"/>
    <property type="match status" value="1"/>
</dbReference>
<evidence type="ECO:0000256" key="4">
    <source>
        <dbReference type="ARBA" id="ARBA00022692"/>
    </source>
</evidence>
<dbReference type="InterPro" id="IPR032675">
    <property type="entry name" value="LRR_dom_sf"/>
</dbReference>
<keyword evidence="5" id="KW-0732">Signal</keyword>
<evidence type="ECO:0000313" key="11">
    <source>
        <dbReference type="Proteomes" id="UP000189701"/>
    </source>
</evidence>
<keyword evidence="10" id="KW-0325">Glycoprotein</keyword>
<accession>A0A1U7WGG1</accession>
<dbReference type="GO" id="GO:0005886">
    <property type="term" value="C:plasma membrane"/>
    <property type="evidence" value="ECO:0007669"/>
    <property type="project" value="UniProtKB-SubCell"/>
</dbReference>
<keyword evidence="3" id="KW-0433">Leucine-rich repeat</keyword>
<evidence type="ECO:0000256" key="5">
    <source>
        <dbReference type="ARBA" id="ARBA00022729"/>
    </source>
</evidence>
<dbReference type="RefSeq" id="XP_009773724.1">
    <property type="nucleotide sequence ID" value="XM_009775422.1"/>
</dbReference>
<dbReference type="InterPro" id="IPR046956">
    <property type="entry name" value="RLP23-like"/>
</dbReference>
<keyword evidence="2" id="KW-1003">Cell membrane</keyword>
<keyword evidence="7" id="KW-1133">Transmembrane helix</keyword>
<evidence type="ECO:0000256" key="8">
    <source>
        <dbReference type="ARBA" id="ARBA00023136"/>
    </source>
</evidence>
<evidence type="ECO:0000256" key="10">
    <source>
        <dbReference type="ARBA" id="ARBA00023180"/>
    </source>
</evidence>
<dbReference type="Pfam" id="PF00560">
    <property type="entry name" value="LRR_1"/>
    <property type="match status" value="2"/>
</dbReference>
<dbReference type="InterPro" id="IPR001611">
    <property type="entry name" value="Leu-rich_rpt"/>
</dbReference>
<gene>
    <name evidence="12" type="primary">LOC104223895</name>
</gene>
<dbReference type="Pfam" id="PF13855">
    <property type="entry name" value="LRR_8"/>
    <property type="match status" value="1"/>
</dbReference>
<dbReference type="AlphaFoldDB" id="A0A1U7WGG1"/>
<evidence type="ECO:0000256" key="9">
    <source>
        <dbReference type="ARBA" id="ARBA00023170"/>
    </source>
</evidence>
<reference evidence="12" key="2">
    <citation type="submission" date="2025-08" db="UniProtKB">
        <authorList>
            <consortium name="RefSeq"/>
        </authorList>
    </citation>
    <scope>IDENTIFICATION</scope>
    <source>
        <tissue evidence="12">Leaf</tissue>
    </source>
</reference>
<dbReference type="Proteomes" id="UP000189701">
    <property type="component" value="Unplaced"/>
</dbReference>
<keyword evidence="6" id="KW-0677">Repeat</keyword>
<dbReference type="SUPFAM" id="SSF52058">
    <property type="entry name" value="L domain-like"/>
    <property type="match status" value="1"/>
</dbReference>
<dbReference type="Gene3D" id="3.80.10.10">
    <property type="entry name" value="Ribonuclease Inhibitor"/>
    <property type="match status" value="1"/>
</dbReference>
<reference evidence="11" key="1">
    <citation type="journal article" date="2013" name="Genome Biol.">
        <title>Reference genomes and transcriptomes of Nicotiana sylvestris and Nicotiana tomentosiformis.</title>
        <authorList>
            <person name="Sierro N."/>
            <person name="Battey J.N."/>
            <person name="Ouadi S."/>
            <person name="Bovet L."/>
            <person name="Goepfert S."/>
            <person name="Bakaher N."/>
            <person name="Peitsch M.C."/>
            <person name="Ivanov N.V."/>
        </authorList>
    </citation>
    <scope>NUCLEOTIDE SEQUENCE [LARGE SCALE GENOMIC DNA]</scope>
</reference>
<proteinExistence type="predicted"/>
<organism evidence="11 12">
    <name type="scientific">Nicotiana sylvestris</name>
    <name type="common">Wood tobacco</name>
    <name type="synonym">South American tobacco</name>
    <dbReference type="NCBI Taxonomy" id="4096"/>
    <lineage>
        <taxon>Eukaryota</taxon>
        <taxon>Viridiplantae</taxon>
        <taxon>Streptophyta</taxon>
        <taxon>Embryophyta</taxon>
        <taxon>Tracheophyta</taxon>
        <taxon>Spermatophyta</taxon>
        <taxon>Magnoliopsida</taxon>
        <taxon>eudicotyledons</taxon>
        <taxon>Gunneridae</taxon>
        <taxon>Pentapetalae</taxon>
        <taxon>asterids</taxon>
        <taxon>lamiids</taxon>
        <taxon>Solanales</taxon>
        <taxon>Solanaceae</taxon>
        <taxon>Nicotianoideae</taxon>
        <taxon>Nicotianeae</taxon>
        <taxon>Nicotiana</taxon>
    </lineage>
</organism>
<name>A0A1U7WGG1_NICSY</name>
<protein>
    <submittedName>
        <fullName evidence="12">Leucine-rich repeat receptor-like serine/threonine-protein kinase BAM1</fullName>
    </submittedName>
</protein>
<evidence type="ECO:0000313" key="12">
    <source>
        <dbReference type="RefSeq" id="XP_009773724.1"/>
    </source>
</evidence>
<keyword evidence="8" id="KW-0472">Membrane</keyword>
<evidence type="ECO:0000256" key="3">
    <source>
        <dbReference type="ARBA" id="ARBA00022614"/>
    </source>
</evidence>
<evidence type="ECO:0000256" key="7">
    <source>
        <dbReference type="ARBA" id="ARBA00022989"/>
    </source>
</evidence>
<keyword evidence="9" id="KW-0675">Receptor</keyword>